<comment type="caution">
    <text evidence="2">The sequence shown here is derived from an EMBL/GenBank/DDBJ whole genome shotgun (WGS) entry which is preliminary data.</text>
</comment>
<dbReference type="PANTHER" id="PTHR31426">
    <property type="entry name" value="GROUP II INTRON SPLICING FACTOR CRS1-LIKE"/>
    <property type="match status" value="1"/>
</dbReference>
<feature type="compositionally biased region" description="Basic residues" evidence="1">
    <location>
        <begin position="115"/>
        <end position="125"/>
    </location>
</feature>
<proteinExistence type="predicted"/>
<organism evidence="2 3">
    <name type="scientific">Platanthera guangdongensis</name>
    <dbReference type="NCBI Taxonomy" id="2320717"/>
    <lineage>
        <taxon>Eukaryota</taxon>
        <taxon>Viridiplantae</taxon>
        <taxon>Streptophyta</taxon>
        <taxon>Embryophyta</taxon>
        <taxon>Tracheophyta</taxon>
        <taxon>Spermatophyta</taxon>
        <taxon>Magnoliopsida</taxon>
        <taxon>Liliopsida</taxon>
        <taxon>Asparagales</taxon>
        <taxon>Orchidaceae</taxon>
        <taxon>Orchidoideae</taxon>
        <taxon>Orchideae</taxon>
        <taxon>Orchidinae</taxon>
        <taxon>Platanthera</taxon>
    </lineage>
</organism>
<accession>A0ABR2N4B6</accession>
<dbReference type="PANTHER" id="PTHR31426:SF2">
    <property type="entry name" value="OS01G0958400 PROTEIN"/>
    <property type="match status" value="1"/>
</dbReference>
<keyword evidence="3" id="KW-1185">Reference proteome</keyword>
<dbReference type="EMBL" id="JBBWWR010000001">
    <property type="protein sequence ID" value="KAK8970968.1"/>
    <property type="molecule type" value="Genomic_DNA"/>
</dbReference>
<dbReference type="Proteomes" id="UP001412067">
    <property type="component" value="Unassembled WGS sequence"/>
</dbReference>
<feature type="compositionally biased region" description="Basic residues" evidence="1">
    <location>
        <begin position="82"/>
        <end position="102"/>
    </location>
</feature>
<evidence type="ECO:0000256" key="1">
    <source>
        <dbReference type="SAM" id="MobiDB-lite"/>
    </source>
</evidence>
<feature type="compositionally biased region" description="Basic and acidic residues" evidence="1">
    <location>
        <begin position="103"/>
        <end position="114"/>
    </location>
</feature>
<evidence type="ECO:0000313" key="2">
    <source>
        <dbReference type="EMBL" id="KAK8970968.1"/>
    </source>
</evidence>
<reference evidence="2 3" key="1">
    <citation type="journal article" date="2022" name="Nat. Plants">
        <title>Genomes of leafy and leafless Platanthera orchids illuminate the evolution of mycoheterotrophy.</title>
        <authorList>
            <person name="Li M.H."/>
            <person name="Liu K.W."/>
            <person name="Li Z."/>
            <person name="Lu H.C."/>
            <person name="Ye Q.L."/>
            <person name="Zhang D."/>
            <person name="Wang J.Y."/>
            <person name="Li Y.F."/>
            <person name="Zhong Z.M."/>
            <person name="Liu X."/>
            <person name="Yu X."/>
            <person name="Liu D.K."/>
            <person name="Tu X.D."/>
            <person name="Liu B."/>
            <person name="Hao Y."/>
            <person name="Liao X.Y."/>
            <person name="Jiang Y.T."/>
            <person name="Sun W.H."/>
            <person name="Chen J."/>
            <person name="Chen Y.Q."/>
            <person name="Ai Y."/>
            <person name="Zhai J.W."/>
            <person name="Wu S.S."/>
            <person name="Zhou Z."/>
            <person name="Hsiao Y.Y."/>
            <person name="Wu W.L."/>
            <person name="Chen Y.Y."/>
            <person name="Lin Y.F."/>
            <person name="Hsu J.L."/>
            <person name="Li C.Y."/>
            <person name="Wang Z.W."/>
            <person name="Zhao X."/>
            <person name="Zhong W.Y."/>
            <person name="Ma X.K."/>
            <person name="Ma L."/>
            <person name="Huang J."/>
            <person name="Chen G.Z."/>
            <person name="Huang M.Z."/>
            <person name="Huang L."/>
            <person name="Peng D.H."/>
            <person name="Luo Y.B."/>
            <person name="Zou S.Q."/>
            <person name="Chen S.P."/>
            <person name="Lan S."/>
            <person name="Tsai W.C."/>
            <person name="Van de Peer Y."/>
            <person name="Liu Z.J."/>
        </authorList>
    </citation>
    <scope>NUCLEOTIDE SEQUENCE [LARGE SCALE GENOMIC DNA]</scope>
    <source>
        <strain evidence="2">Lor288</strain>
    </source>
</reference>
<gene>
    <name evidence="2" type="ORF">KSP40_PGU010661</name>
</gene>
<evidence type="ECO:0000313" key="3">
    <source>
        <dbReference type="Proteomes" id="UP001412067"/>
    </source>
</evidence>
<protein>
    <submittedName>
        <fullName evidence="2">Uncharacterized protein</fullName>
    </submittedName>
</protein>
<dbReference type="InterPro" id="IPR040286">
    <property type="entry name" value="At3g25440-like"/>
</dbReference>
<name>A0ABR2N4B6_9ASPA</name>
<feature type="region of interest" description="Disordered" evidence="1">
    <location>
        <begin position="75"/>
        <end position="127"/>
    </location>
</feature>
<sequence length="184" mass="21408">MACRFLRLKRLTGAPSSLLLLPSRLSPPSLPRYSPKHTLLPKLNSSASCNLWIISRDLSSGSVNLVISDGKPKFEIQERDPPKKHKWKTKKRLKLQRKREKTKRKEANKRDPRCIRPKGQKKKQKFPTAEARIKYKIEKCNEVDIKGVLRIGFKSFAIYHIKCLPNIFPKWVKKLNFFPPPRVA</sequence>